<evidence type="ECO:0000256" key="7">
    <source>
        <dbReference type="HAMAP-Rule" id="MF_01109"/>
    </source>
</evidence>
<dbReference type="NCBIfam" id="TIGR00658">
    <property type="entry name" value="orni_carb_tr"/>
    <property type="match status" value="1"/>
</dbReference>
<gene>
    <name evidence="10" type="primary">arcB</name>
    <name evidence="10" type="ORF">WPS_08250</name>
</gene>
<dbReference type="InterPro" id="IPR036901">
    <property type="entry name" value="Asp/Orn_carbamoylTrfase_sf"/>
</dbReference>
<dbReference type="KEGG" id="vab:WPS_08250"/>
<comment type="pathway">
    <text evidence="1">Amino-acid biosynthesis; L-arginine biosynthesis; L-arginine from L-ornithine and carbamoyl phosphate: step 1/3.</text>
</comment>
<evidence type="ECO:0000256" key="2">
    <source>
        <dbReference type="ARBA" id="ARBA00007805"/>
    </source>
</evidence>
<evidence type="ECO:0000313" key="10">
    <source>
        <dbReference type="EMBL" id="BDE05549.1"/>
    </source>
</evidence>
<feature type="binding site" evidence="7">
    <location>
        <position position="305"/>
    </location>
    <ligand>
        <name>carbamoyl phosphate</name>
        <dbReference type="ChEBI" id="CHEBI:58228"/>
    </ligand>
</feature>
<feature type="binding site" evidence="7">
    <location>
        <begin position="241"/>
        <end position="242"/>
    </location>
    <ligand>
        <name>L-ornithine</name>
        <dbReference type="ChEBI" id="CHEBI:46911"/>
    </ligand>
</feature>
<dbReference type="GO" id="GO:0004585">
    <property type="term" value="F:ornithine carbamoyltransferase activity"/>
    <property type="evidence" value="ECO:0007669"/>
    <property type="project" value="UniProtKB-UniRule"/>
</dbReference>
<dbReference type="Pfam" id="PF00185">
    <property type="entry name" value="OTCace"/>
    <property type="match status" value="1"/>
</dbReference>
<dbReference type="EC" id="2.1.3.3" evidence="3 7"/>
<evidence type="ECO:0000259" key="9">
    <source>
        <dbReference type="Pfam" id="PF02729"/>
    </source>
</evidence>
<dbReference type="HAMAP" id="MF_01109">
    <property type="entry name" value="OTCase"/>
    <property type="match status" value="1"/>
</dbReference>
<dbReference type="GO" id="GO:0005737">
    <property type="term" value="C:cytoplasm"/>
    <property type="evidence" value="ECO:0007669"/>
    <property type="project" value="UniProtKB-SubCell"/>
</dbReference>
<dbReference type="Proteomes" id="UP001317532">
    <property type="component" value="Chromosome"/>
</dbReference>
<evidence type="ECO:0000259" key="8">
    <source>
        <dbReference type="Pfam" id="PF00185"/>
    </source>
</evidence>
<feature type="binding site" evidence="7">
    <location>
        <position position="173"/>
    </location>
    <ligand>
        <name>L-ornithine</name>
        <dbReference type="ChEBI" id="CHEBI:46911"/>
    </ligand>
</feature>
<dbReference type="GO" id="GO:0019240">
    <property type="term" value="P:citrulline biosynthetic process"/>
    <property type="evidence" value="ECO:0007669"/>
    <property type="project" value="TreeGrafter"/>
</dbReference>
<dbReference type="PANTHER" id="PTHR45753:SF3">
    <property type="entry name" value="ORNITHINE TRANSCARBAMYLASE, MITOCHONDRIAL"/>
    <property type="match status" value="1"/>
</dbReference>
<dbReference type="InterPro" id="IPR006131">
    <property type="entry name" value="Asp_carbamoyltransf_Asp/Orn-bd"/>
</dbReference>
<feature type="binding site" evidence="7">
    <location>
        <position position="114"/>
    </location>
    <ligand>
        <name>carbamoyl phosphate</name>
        <dbReference type="ChEBI" id="CHEBI:58228"/>
    </ligand>
</feature>
<reference evidence="10 11" key="1">
    <citation type="journal article" date="2022" name="ISME Commun">
        <title>Vulcanimicrobium alpinus gen. nov. sp. nov., the first cultivated representative of the candidate phylum 'Eremiobacterota', is a metabolically versatile aerobic anoxygenic phototroph.</title>
        <authorList>
            <person name="Yabe S."/>
            <person name="Muto K."/>
            <person name="Abe K."/>
            <person name="Yokota A."/>
            <person name="Staudigel H."/>
            <person name="Tebo B.M."/>
        </authorList>
    </citation>
    <scope>NUCLEOTIDE SEQUENCE [LARGE SCALE GENOMIC DNA]</scope>
    <source>
        <strain evidence="10 11">WC8-2</strain>
    </source>
</reference>
<dbReference type="InterPro" id="IPR024904">
    <property type="entry name" value="OTCase_ArgI"/>
</dbReference>
<dbReference type="Pfam" id="PF02729">
    <property type="entry name" value="OTCace_N"/>
    <property type="match status" value="1"/>
</dbReference>
<feature type="binding site" evidence="7">
    <location>
        <begin position="141"/>
        <end position="144"/>
    </location>
    <ligand>
        <name>carbamoyl phosphate</name>
        <dbReference type="ChEBI" id="CHEBI:58228"/>
    </ligand>
</feature>
<dbReference type="AlphaFoldDB" id="A0AAN2C8R7"/>
<dbReference type="GO" id="GO:0042450">
    <property type="term" value="P:L-arginine biosynthetic process via ornithine"/>
    <property type="evidence" value="ECO:0007669"/>
    <property type="project" value="UniProtKB-UniRule"/>
</dbReference>
<dbReference type="InterPro" id="IPR006130">
    <property type="entry name" value="Asp/Orn_carbamoylTrfase"/>
</dbReference>
<feature type="domain" description="Aspartate/ornithine carbamoyltransferase Asp/Orn-binding" evidence="8">
    <location>
        <begin position="160"/>
        <end position="315"/>
    </location>
</feature>
<comment type="caution">
    <text evidence="7">Lacks conserved residue(s) required for the propagation of feature annotation.</text>
</comment>
<evidence type="ECO:0000256" key="6">
    <source>
        <dbReference type="ARBA" id="ARBA00048772"/>
    </source>
</evidence>
<dbReference type="PANTHER" id="PTHR45753">
    <property type="entry name" value="ORNITHINE CARBAMOYLTRANSFERASE, MITOCHONDRIAL"/>
    <property type="match status" value="1"/>
</dbReference>
<organism evidence="10 11">
    <name type="scientific">Vulcanimicrobium alpinum</name>
    <dbReference type="NCBI Taxonomy" id="3016050"/>
    <lineage>
        <taxon>Bacteria</taxon>
        <taxon>Bacillati</taxon>
        <taxon>Vulcanimicrobiota</taxon>
        <taxon>Vulcanimicrobiia</taxon>
        <taxon>Vulcanimicrobiales</taxon>
        <taxon>Vulcanimicrobiaceae</taxon>
        <taxon>Vulcanimicrobium</taxon>
    </lineage>
</organism>
<dbReference type="NCBIfam" id="NF001986">
    <property type="entry name" value="PRK00779.1"/>
    <property type="match status" value="1"/>
</dbReference>
<comment type="catalytic activity">
    <reaction evidence="6 7">
        <text>carbamoyl phosphate + L-ornithine = L-citrulline + phosphate + H(+)</text>
        <dbReference type="Rhea" id="RHEA:19513"/>
        <dbReference type="ChEBI" id="CHEBI:15378"/>
        <dbReference type="ChEBI" id="CHEBI:43474"/>
        <dbReference type="ChEBI" id="CHEBI:46911"/>
        <dbReference type="ChEBI" id="CHEBI:57743"/>
        <dbReference type="ChEBI" id="CHEBI:58228"/>
        <dbReference type="EC" id="2.1.3.3"/>
    </reaction>
</comment>
<dbReference type="PRINTS" id="PR00100">
    <property type="entry name" value="AOTCASE"/>
</dbReference>
<accession>A0AAN2C8R7</accession>
<keyword evidence="11" id="KW-1185">Reference proteome</keyword>
<feature type="binding site" evidence="7">
    <location>
        <position position="237"/>
    </location>
    <ligand>
        <name>L-ornithine</name>
        <dbReference type="ChEBI" id="CHEBI:46911"/>
    </ligand>
</feature>
<dbReference type="InterPro" id="IPR002292">
    <property type="entry name" value="Orn/put_carbamltrans"/>
</dbReference>
<dbReference type="EMBL" id="AP025523">
    <property type="protein sequence ID" value="BDE05549.1"/>
    <property type="molecule type" value="Genomic_DNA"/>
</dbReference>
<evidence type="ECO:0000256" key="4">
    <source>
        <dbReference type="ARBA" id="ARBA00016634"/>
    </source>
</evidence>
<keyword evidence="5 7" id="KW-0808">Transferase</keyword>
<keyword evidence="7" id="KW-0963">Cytoplasm</keyword>
<comment type="subcellular location">
    <subcellularLocation>
        <location evidence="7">Cytoplasm</location>
    </subcellularLocation>
</comment>
<dbReference type="FunFam" id="3.40.50.1370:FF:000008">
    <property type="entry name" value="Ornithine carbamoyltransferase"/>
    <property type="match status" value="1"/>
</dbReference>
<dbReference type="SUPFAM" id="SSF53671">
    <property type="entry name" value="Aspartate/ornithine carbamoyltransferase"/>
    <property type="match status" value="1"/>
</dbReference>
<feature type="domain" description="Aspartate/ornithine carbamoyltransferase carbamoyl-P binding" evidence="9">
    <location>
        <begin position="16"/>
        <end position="154"/>
    </location>
</feature>
<dbReference type="Gene3D" id="3.40.50.1370">
    <property type="entry name" value="Aspartate/ornithine carbamoyltransferase"/>
    <property type="match status" value="2"/>
</dbReference>
<evidence type="ECO:0000313" key="11">
    <source>
        <dbReference type="Proteomes" id="UP001317532"/>
    </source>
</evidence>
<protein>
    <recommendedName>
        <fullName evidence="4 7">Ornithine carbamoyltransferase</fullName>
        <shortName evidence="7">OTCase</shortName>
        <ecNumber evidence="3 7">2.1.3.3</ecNumber>
    </recommendedName>
</protein>
<evidence type="ECO:0000256" key="3">
    <source>
        <dbReference type="ARBA" id="ARBA00013007"/>
    </source>
</evidence>
<comment type="similarity">
    <text evidence="2 7">Belongs to the aspartate/ornithine carbamoyltransferase superfamily. OTCase family.</text>
</comment>
<evidence type="ECO:0000256" key="5">
    <source>
        <dbReference type="ARBA" id="ARBA00022679"/>
    </source>
</evidence>
<evidence type="ECO:0000256" key="1">
    <source>
        <dbReference type="ARBA" id="ARBA00004975"/>
    </source>
</evidence>
<dbReference type="InterPro" id="IPR006132">
    <property type="entry name" value="Asp/Orn_carbamoyltranf_P-bd"/>
</dbReference>
<dbReference type="PRINTS" id="PR00102">
    <property type="entry name" value="OTCASE"/>
</dbReference>
<sequence>MQIMVTLPAAARLRGRNVLSVTDLGADELAGLLTLAQNVKERGREQLSLLRGKTLVMLFEKPSLRTRVSFEAGMTQLGGHAIAATGADFGIGTRETPEDAARVLSRYGDAIVYRTHAHEPLARFASAATVPTINALSEAGHPCQAFADLLTIRERFGTLQGLRLAFVGDARNNVAISLAEAAVMSGMSITFAAPVTHRPPDAFLGKLVKLGAPHNVTARAFTSPLRAVRDVDVVYTDVWTSMGDEQFVERNQAALRPYQVNAELMAAAAPHALFMHCLPAHRGEEVTADVMDGARSVVFDQAENRLHAQKALLLALLTDLRGLTD</sequence>
<feature type="binding site" evidence="7">
    <location>
        <begin position="277"/>
        <end position="278"/>
    </location>
    <ligand>
        <name>carbamoyl phosphate</name>
        <dbReference type="ChEBI" id="CHEBI:58228"/>
    </ligand>
</feature>
<dbReference type="GO" id="GO:0016597">
    <property type="term" value="F:amino acid binding"/>
    <property type="evidence" value="ECO:0007669"/>
    <property type="project" value="InterPro"/>
</dbReference>
<name>A0AAN2C8R7_UNVUL</name>
<proteinExistence type="inferred from homology"/>